<comment type="caution">
    <text evidence="1">The sequence shown here is derived from an EMBL/GenBank/DDBJ whole genome shotgun (WGS) entry which is preliminary data.</text>
</comment>
<evidence type="ECO:0000313" key="1">
    <source>
        <dbReference type="EMBL" id="OIR02803.1"/>
    </source>
</evidence>
<name>A0A1J5S489_9ZZZZ</name>
<protein>
    <submittedName>
        <fullName evidence="1">Uncharacterized protein</fullName>
    </submittedName>
</protein>
<sequence>MINRRLKLLLSILLLNVIFLSSVLARDVSNEQYMVTEAQKDYDKAKADYDETTVMANDQKRRVEQDQALLKEREKAQATAKAQLTKAQGLLDKRQKELNQAWNKGGH</sequence>
<organism evidence="1">
    <name type="scientific">mine drainage metagenome</name>
    <dbReference type="NCBI Taxonomy" id="410659"/>
    <lineage>
        <taxon>unclassified sequences</taxon>
        <taxon>metagenomes</taxon>
        <taxon>ecological metagenomes</taxon>
    </lineage>
</organism>
<accession>A0A1J5S489</accession>
<gene>
    <name evidence="1" type="ORF">GALL_150110</name>
</gene>
<dbReference type="EMBL" id="MLJW01000071">
    <property type="protein sequence ID" value="OIR02803.1"/>
    <property type="molecule type" value="Genomic_DNA"/>
</dbReference>
<dbReference type="AlphaFoldDB" id="A0A1J5S489"/>
<proteinExistence type="predicted"/>
<reference evidence="1" key="1">
    <citation type="submission" date="2016-10" db="EMBL/GenBank/DDBJ databases">
        <title>Sequence of Gallionella enrichment culture.</title>
        <authorList>
            <person name="Poehlein A."/>
            <person name="Muehling M."/>
            <person name="Daniel R."/>
        </authorList>
    </citation>
    <scope>NUCLEOTIDE SEQUENCE</scope>
</reference>